<organism evidence="7 8">
    <name type="scientific">Pandoraea sputorum</name>
    <dbReference type="NCBI Taxonomy" id="93222"/>
    <lineage>
        <taxon>Bacteria</taxon>
        <taxon>Pseudomonadati</taxon>
        <taxon>Pseudomonadota</taxon>
        <taxon>Betaproteobacteria</taxon>
        <taxon>Burkholderiales</taxon>
        <taxon>Burkholderiaceae</taxon>
        <taxon>Pandoraea</taxon>
    </lineage>
</organism>
<dbReference type="PANTHER" id="PTHR42988:SF2">
    <property type="entry name" value="CYCLIC NUCLEOTIDE PHOSPHODIESTERASE CBUA0032-RELATED"/>
    <property type="match status" value="1"/>
</dbReference>
<gene>
    <name evidence="7" type="ORF">SAMEA4530655_00602</name>
</gene>
<dbReference type="PANTHER" id="PTHR42988">
    <property type="entry name" value="PHOSPHOHYDROLASE"/>
    <property type="match status" value="1"/>
</dbReference>
<evidence type="ECO:0000259" key="5">
    <source>
        <dbReference type="Pfam" id="PF00149"/>
    </source>
</evidence>
<dbReference type="GO" id="GO:0016787">
    <property type="term" value="F:hydrolase activity"/>
    <property type="evidence" value="ECO:0007669"/>
    <property type="project" value="UniProtKB-KW"/>
</dbReference>
<dbReference type="Pfam" id="PF24408">
    <property type="entry name" value="wHTH-Calcineurin_assc"/>
    <property type="match status" value="1"/>
</dbReference>
<keyword evidence="8" id="KW-1185">Reference proteome</keyword>
<protein>
    <submittedName>
        <fullName evidence="7">Calcineurin-like phosphoesterase superfamily domain</fullName>
    </submittedName>
</protein>
<dbReference type="Proteomes" id="UP000215126">
    <property type="component" value="Chromosome 1"/>
</dbReference>
<evidence type="ECO:0000256" key="3">
    <source>
        <dbReference type="ARBA" id="ARBA00023004"/>
    </source>
</evidence>
<dbReference type="EMBL" id="LT906435">
    <property type="protein sequence ID" value="SNU81736.1"/>
    <property type="molecule type" value="Genomic_DNA"/>
</dbReference>
<evidence type="ECO:0000256" key="2">
    <source>
        <dbReference type="ARBA" id="ARBA00022801"/>
    </source>
</evidence>
<accession>A0A239S8H8</accession>
<reference evidence="7 8" key="1">
    <citation type="submission" date="2017-06" db="EMBL/GenBank/DDBJ databases">
        <authorList>
            <consortium name="Pathogen Informatics"/>
        </authorList>
    </citation>
    <scope>NUCLEOTIDE SEQUENCE [LARGE SCALE GENOMIC DNA]</scope>
    <source>
        <strain evidence="7 8">NCTC13161</strain>
    </source>
</reference>
<dbReference type="Pfam" id="PF00149">
    <property type="entry name" value="Metallophos"/>
    <property type="match status" value="1"/>
</dbReference>
<name>A0A239S8H8_9BURK</name>
<proteinExistence type="inferred from homology"/>
<evidence type="ECO:0000313" key="8">
    <source>
        <dbReference type="Proteomes" id="UP000215126"/>
    </source>
</evidence>
<dbReference type="GeneID" id="88093293"/>
<keyword evidence="1" id="KW-0479">Metal-binding</keyword>
<keyword evidence="2" id="KW-0378">Hydrolase</keyword>
<evidence type="ECO:0000256" key="4">
    <source>
        <dbReference type="ARBA" id="ARBA00025742"/>
    </source>
</evidence>
<evidence type="ECO:0000256" key="1">
    <source>
        <dbReference type="ARBA" id="ARBA00022723"/>
    </source>
</evidence>
<evidence type="ECO:0000259" key="6">
    <source>
        <dbReference type="Pfam" id="PF24408"/>
    </source>
</evidence>
<dbReference type="OrthoDB" id="9785415at2"/>
<dbReference type="Gene3D" id="3.60.21.10">
    <property type="match status" value="1"/>
</dbReference>
<dbReference type="InterPro" id="IPR050884">
    <property type="entry name" value="CNP_phosphodiesterase-III"/>
</dbReference>
<feature type="domain" description="Calcineurin-like phosphoesterase" evidence="5">
    <location>
        <begin position="7"/>
        <end position="240"/>
    </location>
</feature>
<sequence length="395" mass="44018">MTHEHVTFAVLSDLHAAPRSSDPKGTEVKLYSDGDNFGQHDSPLSSLYELVTRESLTADFVICPGDMTNRADGGALRFVWEQLHVLKQKMGGQEVIATVGNHDVDSRGHTEGTIPREALMRLLPRFPIADDALADHFWAHGYFLTTIGRVRFLVLNSSWLHEHRNELERGAVTGYTLEKLQRDLDGQREAEFNVAVCHHHPHVHSELNLGGDIMLNGQKLLDTLSSNGAWLVIHGHKHHPKIELAQGEFQQPIVLACGSFSGRLEGANATVSRNYFHVVQVERFGVDAELRGVVKSWNWVQGYGWKEYGNSNVTFPSRLGFGFEGSVQQLARAIVNSMGTHQLMKWEAMLKLQPDLAHLTPRKLNALSSTLDTKHNIVITCDGTGLPFEFGVRSV</sequence>
<dbReference type="KEGG" id="pspu:NA29_07305"/>
<dbReference type="STRING" id="93222.NA29_07305"/>
<keyword evidence="3" id="KW-0408">Iron</keyword>
<dbReference type="SUPFAM" id="SSF56300">
    <property type="entry name" value="Metallo-dependent phosphatases"/>
    <property type="match status" value="1"/>
</dbReference>
<feature type="domain" description="Calcineurin" evidence="6">
    <location>
        <begin position="320"/>
        <end position="372"/>
    </location>
</feature>
<dbReference type="AlphaFoldDB" id="A0A239S8H8"/>
<dbReference type="InterPro" id="IPR004843">
    <property type="entry name" value="Calcineurin-like_PHP"/>
</dbReference>
<dbReference type="GO" id="GO:0046872">
    <property type="term" value="F:metal ion binding"/>
    <property type="evidence" value="ECO:0007669"/>
    <property type="project" value="UniProtKB-KW"/>
</dbReference>
<dbReference type="RefSeq" id="WP_039395624.1">
    <property type="nucleotide sequence ID" value="NZ_CABPRX010000001.1"/>
</dbReference>
<dbReference type="InterPro" id="IPR057846">
    <property type="entry name" value="wHTH-Calcineurin_assc"/>
</dbReference>
<dbReference type="InterPro" id="IPR029052">
    <property type="entry name" value="Metallo-depent_PP-like"/>
</dbReference>
<comment type="similarity">
    <text evidence="4">Belongs to the cyclic nucleotide phosphodiesterase class-III family.</text>
</comment>
<evidence type="ECO:0000313" key="7">
    <source>
        <dbReference type="EMBL" id="SNU81736.1"/>
    </source>
</evidence>